<sequence>MQIIALISYLAVAAAAADARVYDQKNLKGSHEDVHGYKCGNVGSSKFKVNSIHLRSKTFCYLYQKKDCKGSRIYVSRDVNDLHLDTVNSQPNEFTSKRSIYDTKNLPVMHLKLLLLGSLSLIAIAHAAAALPTLDLPWGSYKAKRLLWDENIYLFENVRFGAKPIRFGPSDFPIKKDPKTPFATTDCLQIDPSVLKNKAGGKYPLGYPSQDLEPDMSHPFKAANWTGTEDCLFLDVYVPKRVFQDPSTQLLPVTVWFYGGAYAFGTKRMKVAKILNGPLYNGKSLIEASNYSTIVVAGNYRLGAFGWLAGSHMEKNGLPNAGLYDQNLLLQWVQKYIDRVHGDNKTVSAWGESAGGGSILHHLIRNDGEENPLFTRFLTQSSAFEWARDNSPGGQLNQIYQAFSESFVCYAPYDINCIRDPSLSLERLALANVHLTRDVNQTVLFPVGPSSFTPNVTTKEAFYGFLTNFLPGENLAHLRTEIAEHYDCDKNYDGNYRKCLRDIIRDAFFTCNTRDLIDAYSRQAYAMNYGFPNDTHAFHATDLIPLFGNVKFPGQIAAMFEKGFDYPKDEAKELAKALNSTVIKTFLEYLSSFAVYGNTSGTGNTGWPVVNRSGPLFSNVMKPNSSGWSLVNDDQNSKATCDFWRKIANDIMDPKGHIWDTDVDTDVQEEL</sequence>
<dbReference type="Pfam" id="PF00135">
    <property type="entry name" value="COesterase"/>
    <property type="match status" value="2"/>
</dbReference>
<reference evidence="3 4" key="1">
    <citation type="submission" date="2020-05" db="EMBL/GenBank/DDBJ databases">
        <title>Identification and distribution of gene clusters putatively required for synthesis of sphingolipid metabolism inhibitors in phylogenetically diverse species of the filamentous fungus Fusarium.</title>
        <authorList>
            <person name="Kim H.-S."/>
            <person name="Busman M."/>
            <person name="Brown D.W."/>
            <person name="Divon H."/>
            <person name="Uhlig S."/>
            <person name="Proctor R.H."/>
        </authorList>
    </citation>
    <scope>NUCLEOTIDE SEQUENCE [LARGE SCALE GENOMIC DNA]</scope>
    <source>
        <strain evidence="3 4">NRRL 36939</strain>
    </source>
</reference>
<evidence type="ECO:0000313" key="4">
    <source>
        <dbReference type="Proteomes" id="UP000546213"/>
    </source>
</evidence>
<evidence type="ECO:0000313" key="3">
    <source>
        <dbReference type="EMBL" id="KAF5577981.1"/>
    </source>
</evidence>
<dbReference type="AlphaFoldDB" id="A0A8H5KT21"/>
<name>A0A8H5KT21_9HYPO</name>
<dbReference type="SUPFAM" id="SSF53474">
    <property type="entry name" value="alpha/beta-Hydrolases"/>
    <property type="match status" value="1"/>
</dbReference>
<feature type="domain" description="Carboxylesterase type B" evidence="2">
    <location>
        <begin position="474"/>
        <end position="631"/>
    </location>
</feature>
<protein>
    <submittedName>
        <fullName evidence="3">Carboxylesterase family</fullName>
    </submittedName>
</protein>
<proteinExistence type="predicted"/>
<dbReference type="PROSITE" id="PS00941">
    <property type="entry name" value="CARBOXYLESTERASE_B_2"/>
    <property type="match status" value="1"/>
</dbReference>
<dbReference type="InterPro" id="IPR002018">
    <property type="entry name" value="CarbesteraseB"/>
</dbReference>
<feature type="signal peptide" evidence="1">
    <location>
        <begin position="1"/>
        <end position="19"/>
    </location>
</feature>
<evidence type="ECO:0000256" key="1">
    <source>
        <dbReference type="SAM" id="SignalP"/>
    </source>
</evidence>
<keyword evidence="1" id="KW-0732">Signal</keyword>
<evidence type="ECO:0000259" key="2">
    <source>
        <dbReference type="Pfam" id="PF00135"/>
    </source>
</evidence>
<dbReference type="PANTHER" id="PTHR11559">
    <property type="entry name" value="CARBOXYLESTERASE"/>
    <property type="match status" value="1"/>
</dbReference>
<accession>A0A8H5KT21</accession>
<gene>
    <name evidence="3" type="ORF">FPCIR_11782</name>
</gene>
<dbReference type="InterPro" id="IPR019819">
    <property type="entry name" value="Carboxylesterase_B_CS"/>
</dbReference>
<feature type="chain" id="PRO_5034152577" evidence="1">
    <location>
        <begin position="20"/>
        <end position="671"/>
    </location>
</feature>
<organism evidence="3 4">
    <name type="scientific">Fusarium pseudocircinatum</name>
    <dbReference type="NCBI Taxonomy" id="56676"/>
    <lineage>
        <taxon>Eukaryota</taxon>
        <taxon>Fungi</taxon>
        <taxon>Dikarya</taxon>
        <taxon>Ascomycota</taxon>
        <taxon>Pezizomycotina</taxon>
        <taxon>Sordariomycetes</taxon>
        <taxon>Hypocreomycetidae</taxon>
        <taxon>Hypocreales</taxon>
        <taxon>Nectriaceae</taxon>
        <taxon>Fusarium</taxon>
        <taxon>Fusarium fujikuroi species complex</taxon>
    </lineage>
</organism>
<comment type="caution">
    <text evidence="3">The sequence shown here is derived from an EMBL/GenBank/DDBJ whole genome shotgun (WGS) entry which is preliminary data.</text>
</comment>
<keyword evidence="4" id="KW-1185">Reference proteome</keyword>
<dbReference type="InterPro" id="IPR029058">
    <property type="entry name" value="AB_hydrolase_fold"/>
</dbReference>
<dbReference type="OrthoDB" id="408631at2759"/>
<dbReference type="EMBL" id="JAAOAS010000368">
    <property type="protein sequence ID" value="KAF5577981.1"/>
    <property type="molecule type" value="Genomic_DNA"/>
</dbReference>
<dbReference type="InterPro" id="IPR050309">
    <property type="entry name" value="Type-B_Carboxylest/Lipase"/>
</dbReference>
<dbReference type="Proteomes" id="UP000546213">
    <property type="component" value="Unassembled WGS sequence"/>
</dbReference>
<feature type="domain" description="Carboxylesterase type B" evidence="2">
    <location>
        <begin position="148"/>
        <end position="409"/>
    </location>
</feature>
<dbReference type="Gene3D" id="3.40.50.1820">
    <property type="entry name" value="alpha/beta hydrolase"/>
    <property type="match status" value="2"/>
</dbReference>